<evidence type="ECO:0000256" key="8">
    <source>
        <dbReference type="ARBA" id="ARBA00051148"/>
    </source>
</evidence>
<keyword evidence="7 9" id="KW-0862">Zinc</keyword>
<dbReference type="PANTHER" id="PTHR11271">
    <property type="entry name" value="GUANINE DEAMINASE"/>
    <property type="match status" value="1"/>
</dbReference>
<dbReference type="InterPro" id="IPR051607">
    <property type="entry name" value="Metallo-dep_hydrolases"/>
</dbReference>
<dbReference type="GO" id="GO:0006147">
    <property type="term" value="P:guanine catabolic process"/>
    <property type="evidence" value="ECO:0007669"/>
    <property type="project" value="UniProtKB-UniRule"/>
</dbReference>
<dbReference type="OrthoDB" id="194468at2759"/>
<dbReference type="AlphaFoldDB" id="A0A2J7PX84"/>
<dbReference type="UniPathway" id="UPA00603">
    <property type="reaction ID" value="UER00660"/>
</dbReference>
<comment type="pathway">
    <text evidence="1 9">Purine metabolism; guanine degradation; xanthine from guanine: step 1/1.</text>
</comment>
<dbReference type="InterPro" id="IPR006680">
    <property type="entry name" value="Amidohydro-rel"/>
</dbReference>
<protein>
    <recommendedName>
        <fullName evidence="4 9">Guanine deaminase</fullName>
        <shortName evidence="9">Guanase</shortName>
        <ecNumber evidence="3 9">3.5.4.3</ecNumber>
    </recommendedName>
    <alternativeName>
        <fullName evidence="9">Guanine aminohydrolase</fullName>
    </alternativeName>
</protein>
<keyword evidence="5 9" id="KW-0479">Metal-binding</keyword>
<evidence type="ECO:0000256" key="7">
    <source>
        <dbReference type="ARBA" id="ARBA00022833"/>
    </source>
</evidence>
<dbReference type="Pfam" id="PF01979">
    <property type="entry name" value="Amidohydro_1"/>
    <property type="match status" value="1"/>
</dbReference>
<evidence type="ECO:0000256" key="3">
    <source>
        <dbReference type="ARBA" id="ARBA00012781"/>
    </source>
</evidence>
<dbReference type="FunFam" id="3.20.20.140:FF:000022">
    <property type="entry name" value="Guanine deaminase"/>
    <property type="match status" value="1"/>
</dbReference>
<dbReference type="InParanoid" id="A0A2J7PX84"/>
<dbReference type="SUPFAM" id="SSF51556">
    <property type="entry name" value="Metallo-dependent hydrolases"/>
    <property type="match status" value="1"/>
</dbReference>
<dbReference type="SUPFAM" id="SSF51338">
    <property type="entry name" value="Composite domain of metallo-dependent hydrolases"/>
    <property type="match status" value="1"/>
</dbReference>
<dbReference type="GO" id="GO:0005829">
    <property type="term" value="C:cytosol"/>
    <property type="evidence" value="ECO:0007669"/>
    <property type="project" value="TreeGrafter"/>
</dbReference>
<dbReference type="GO" id="GO:0008892">
    <property type="term" value="F:guanine deaminase activity"/>
    <property type="evidence" value="ECO:0007669"/>
    <property type="project" value="UniProtKB-UniRule"/>
</dbReference>
<dbReference type="PANTHER" id="PTHR11271:SF6">
    <property type="entry name" value="GUANINE DEAMINASE"/>
    <property type="match status" value="1"/>
</dbReference>
<reference evidence="11 12" key="1">
    <citation type="submission" date="2017-12" db="EMBL/GenBank/DDBJ databases">
        <title>Hemimetabolous genomes reveal molecular basis of termite eusociality.</title>
        <authorList>
            <person name="Harrison M.C."/>
            <person name="Jongepier E."/>
            <person name="Robertson H.M."/>
            <person name="Arning N."/>
            <person name="Bitard-Feildel T."/>
            <person name="Chao H."/>
            <person name="Childers C.P."/>
            <person name="Dinh H."/>
            <person name="Doddapaneni H."/>
            <person name="Dugan S."/>
            <person name="Gowin J."/>
            <person name="Greiner C."/>
            <person name="Han Y."/>
            <person name="Hu H."/>
            <person name="Hughes D.S.T."/>
            <person name="Huylmans A.-K."/>
            <person name="Kemena C."/>
            <person name="Kremer L.P.M."/>
            <person name="Lee S.L."/>
            <person name="Lopez-Ezquerra A."/>
            <person name="Mallet L."/>
            <person name="Monroy-Kuhn J.M."/>
            <person name="Moser A."/>
            <person name="Murali S.C."/>
            <person name="Muzny D.M."/>
            <person name="Otani S."/>
            <person name="Piulachs M.-D."/>
            <person name="Poelchau M."/>
            <person name="Qu J."/>
            <person name="Schaub F."/>
            <person name="Wada-Katsumata A."/>
            <person name="Worley K.C."/>
            <person name="Xie Q."/>
            <person name="Ylla G."/>
            <person name="Poulsen M."/>
            <person name="Gibbs R.A."/>
            <person name="Schal C."/>
            <person name="Richards S."/>
            <person name="Belles X."/>
            <person name="Korb J."/>
            <person name="Bornberg-Bauer E."/>
        </authorList>
    </citation>
    <scope>NUCLEOTIDE SEQUENCE [LARGE SCALE GENOMIC DNA]</scope>
    <source>
        <tissue evidence="11">Whole body</tissue>
    </source>
</reference>
<evidence type="ECO:0000256" key="2">
    <source>
        <dbReference type="ARBA" id="ARBA00006745"/>
    </source>
</evidence>
<dbReference type="STRING" id="105785.A0A2J7PX84"/>
<dbReference type="FunCoup" id="A0A2J7PX84">
    <property type="interactions" value="378"/>
</dbReference>
<evidence type="ECO:0000259" key="10">
    <source>
        <dbReference type="Pfam" id="PF01979"/>
    </source>
</evidence>
<accession>A0A2J7PX84</accession>
<feature type="domain" description="Amidohydrolase-related" evidence="10">
    <location>
        <begin position="76"/>
        <end position="447"/>
    </location>
</feature>
<dbReference type="InterPro" id="IPR032466">
    <property type="entry name" value="Metal_Hydrolase"/>
</dbReference>
<comment type="function">
    <text evidence="9">Catalyzes the hydrolytic deamination of guanine, producing xanthine and ammonia.</text>
</comment>
<comment type="similarity">
    <text evidence="2 9">Belongs to the metallo-dependent hydrolases superfamily. ATZ/TRZ family.</text>
</comment>
<evidence type="ECO:0000256" key="6">
    <source>
        <dbReference type="ARBA" id="ARBA00022801"/>
    </source>
</evidence>
<dbReference type="Gene3D" id="3.20.20.140">
    <property type="entry name" value="Metal-dependent hydrolases"/>
    <property type="match status" value="1"/>
</dbReference>
<name>A0A2J7PX84_9NEOP</name>
<gene>
    <name evidence="11" type="ORF">B7P43_G10556</name>
</gene>
<dbReference type="EC" id="3.5.4.3" evidence="3 9"/>
<dbReference type="NCBIfam" id="TIGR02967">
    <property type="entry name" value="guan_deamin"/>
    <property type="match status" value="1"/>
</dbReference>
<evidence type="ECO:0000256" key="1">
    <source>
        <dbReference type="ARBA" id="ARBA00004984"/>
    </source>
</evidence>
<proteinExistence type="inferred from homology"/>
<comment type="caution">
    <text evidence="11">The sequence shown here is derived from an EMBL/GenBank/DDBJ whole genome shotgun (WGS) entry which is preliminary data.</text>
</comment>
<dbReference type="EMBL" id="NEVH01020861">
    <property type="protein sequence ID" value="PNF20939.1"/>
    <property type="molecule type" value="Genomic_DNA"/>
</dbReference>
<evidence type="ECO:0000256" key="4">
    <source>
        <dbReference type="ARBA" id="ARBA00014514"/>
    </source>
</evidence>
<evidence type="ECO:0000256" key="9">
    <source>
        <dbReference type="RuleBase" id="RU366009"/>
    </source>
</evidence>
<keyword evidence="6 9" id="KW-0378">Hydrolase</keyword>
<dbReference type="InterPro" id="IPR014311">
    <property type="entry name" value="Guanine_deaminase"/>
</dbReference>
<organism evidence="11 12">
    <name type="scientific">Cryptotermes secundus</name>
    <dbReference type="NCBI Taxonomy" id="105785"/>
    <lineage>
        <taxon>Eukaryota</taxon>
        <taxon>Metazoa</taxon>
        <taxon>Ecdysozoa</taxon>
        <taxon>Arthropoda</taxon>
        <taxon>Hexapoda</taxon>
        <taxon>Insecta</taxon>
        <taxon>Pterygota</taxon>
        <taxon>Neoptera</taxon>
        <taxon>Polyneoptera</taxon>
        <taxon>Dictyoptera</taxon>
        <taxon>Blattodea</taxon>
        <taxon>Blattoidea</taxon>
        <taxon>Termitoidae</taxon>
        <taxon>Kalotermitidae</taxon>
        <taxon>Cryptotermitinae</taxon>
        <taxon>Cryptotermes</taxon>
    </lineage>
</organism>
<dbReference type="Gene3D" id="2.30.40.10">
    <property type="entry name" value="Urease, subunit C, domain 1"/>
    <property type="match status" value="1"/>
</dbReference>
<dbReference type="InterPro" id="IPR011059">
    <property type="entry name" value="Metal-dep_hydrolase_composite"/>
</dbReference>
<comment type="cofactor">
    <cofactor evidence="9">
        <name>Zn(2+)</name>
        <dbReference type="ChEBI" id="CHEBI:29105"/>
    </cofactor>
    <text evidence="9">Binds 1 zinc ion per subunit.</text>
</comment>
<keyword evidence="12" id="KW-1185">Reference proteome</keyword>
<dbReference type="GO" id="GO:0008270">
    <property type="term" value="F:zinc ion binding"/>
    <property type="evidence" value="ECO:0007669"/>
    <property type="project" value="UniProtKB-UniRule"/>
</dbReference>
<comment type="catalytic activity">
    <reaction evidence="8 9">
        <text>guanine + H2O + H(+) = xanthine + NH4(+)</text>
        <dbReference type="Rhea" id="RHEA:14665"/>
        <dbReference type="ChEBI" id="CHEBI:15377"/>
        <dbReference type="ChEBI" id="CHEBI:15378"/>
        <dbReference type="ChEBI" id="CHEBI:16235"/>
        <dbReference type="ChEBI" id="CHEBI:17712"/>
        <dbReference type="ChEBI" id="CHEBI:28938"/>
        <dbReference type="EC" id="3.5.4.3"/>
    </reaction>
</comment>
<evidence type="ECO:0000256" key="5">
    <source>
        <dbReference type="ARBA" id="ARBA00022723"/>
    </source>
</evidence>
<evidence type="ECO:0000313" key="12">
    <source>
        <dbReference type="Proteomes" id="UP000235965"/>
    </source>
</evidence>
<evidence type="ECO:0000313" key="11">
    <source>
        <dbReference type="EMBL" id="PNF20939.1"/>
    </source>
</evidence>
<dbReference type="Proteomes" id="UP000235965">
    <property type="component" value="Unassembled WGS sequence"/>
</dbReference>
<sequence>MANVSQQKAYTTSFIIAGPIVHSEDIRALTIIEHGFIAVVRGKIVSVCRNTEKLMQTQQEYGIEDVNVYYLNEGEFVMPGFVDTHIHAPQYPNAGLGYDKQLLDWLTTYTFPLEKKYVDVDFAIGVYESVVRKTLASGTTTATYFATIHYESSLFLADIVERLGQRAFIGKVNMNHGTPEGYGEHIYDSFTCTEQYIRNIQCKRNELVQPIITPRFALNCDMQLMMLLGELAAKYNVHIQTHISESTGEVAAVQKLYPQCRNYADVYDRAGLLTNKTVLAHGIHLSDDELKVLAARGTSISHCPNSNTSLKSGLCDVRRLLDTGIKVGLGTDVSGGYSISILNAIRSALQTSTHIFFKKHQGSGYIPLSYHEAFYLATLGGAKALSVDDKTGNFKVGKDFDALIVNMRKPGPIDILDKTDIKDLIQKFLYTGDDRNISKVYVAGRQVK</sequence>